<dbReference type="EMBL" id="JABBWG010000245">
    <property type="protein sequence ID" value="KAG1796831.1"/>
    <property type="molecule type" value="Genomic_DNA"/>
</dbReference>
<evidence type="ECO:0000313" key="2">
    <source>
        <dbReference type="Proteomes" id="UP000807769"/>
    </source>
</evidence>
<dbReference type="Proteomes" id="UP000807769">
    <property type="component" value="Unassembled WGS sequence"/>
</dbReference>
<sequence length="78" mass="8735">MLTLIFSVVLLTMVISFIVPARVSKMILNTLYYSLYSERTSDIIFLSRLHNENLGISIVGPQHMAHLQMAPFPGTGLL</sequence>
<proteinExistence type="predicted"/>
<protein>
    <submittedName>
        <fullName evidence="1">Uncharacterized protein</fullName>
    </submittedName>
</protein>
<organism evidence="1 2">
    <name type="scientific">Suillus subaureus</name>
    <dbReference type="NCBI Taxonomy" id="48587"/>
    <lineage>
        <taxon>Eukaryota</taxon>
        <taxon>Fungi</taxon>
        <taxon>Dikarya</taxon>
        <taxon>Basidiomycota</taxon>
        <taxon>Agaricomycotina</taxon>
        <taxon>Agaricomycetes</taxon>
        <taxon>Agaricomycetidae</taxon>
        <taxon>Boletales</taxon>
        <taxon>Suillineae</taxon>
        <taxon>Suillaceae</taxon>
        <taxon>Suillus</taxon>
    </lineage>
</organism>
<dbReference type="RefSeq" id="XP_041185391.1">
    <property type="nucleotide sequence ID" value="XM_041337437.1"/>
</dbReference>
<gene>
    <name evidence="1" type="ORF">BJ212DRAFT_1407558</name>
</gene>
<keyword evidence="2" id="KW-1185">Reference proteome</keyword>
<dbReference type="GeneID" id="64631453"/>
<accession>A0A9P7DK60</accession>
<dbReference type="AlphaFoldDB" id="A0A9P7DK60"/>
<evidence type="ECO:0000313" key="1">
    <source>
        <dbReference type="EMBL" id="KAG1796831.1"/>
    </source>
</evidence>
<comment type="caution">
    <text evidence="1">The sequence shown here is derived from an EMBL/GenBank/DDBJ whole genome shotgun (WGS) entry which is preliminary data.</text>
</comment>
<reference evidence="1" key="1">
    <citation type="journal article" date="2020" name="New Phytol.">
        <title>Comparative genomics reveals dynamic genome evolution in host specialist ectomycorrhizal fungi.</title>
        <authorList>
            <person name="Lofgren L.A."/>
            <person name="Nguyen N.H."/>
            <person name="Vilgalys R."/>
            <person name="Ruytinx J."/>
            <person name="Liao H.L."/>
            <person name="Branco S."/>
            <person name="Kuo A."/>
            <person name="LaButti K."/>
            <person name="Lipzen A."/>
            <person name="Andreopoulos W."/>
            <person name="Pangilinan J."/>
            <person name="Riley R."/>
            <person name="Hundley H."/>
            <person name="Na H."/>
            <person name="Barry K."/>
            <person name="Grigoriev I.V."/>
            <person name="Stajich J.E."/>
            <person name="Kennedy P.G."/>
        </authorList>
    </citation>
    <scope>NUCLEOTIDE SEQUENCE</scope>
    <source>
        <strain evidence="1">MN1</strain>
    </source>
</reference>
<name>A0A9P7DK60_9AGAM</name>